<dbReference type="Proteomes" id="UP000290932">
    <property type="component" value="Unassembled WGS sequence"/>
</dbReference>
<proteinExistence type="predicted"/>
<dbReference type="EMBL" id="LHQS01000001">
    <property type="protein sequence ID" value="RXE57243.1"/>
    <property type="molecule type" value="Genomic_DNA"/>
</dbReference>
<dbReference type="Pfam" id="PF19769">
    <property type="entry name" value="CPxCG_zf"/>
    <property type="match status" value="1"/>
</dbReference>
<keyword evidence="2" id="KW-1185">Reference proteome</keyword>
<dbReference type="PANTHER" id="PTHR42195:SF1">
    <property type="entry name" value="ZINC FINGER PROTEIN"/>
    <property type="match status" value="1"/>
</dbReference>
<dbReference type="RefSeq" id="WP_128693028.1">
    <property type="nucleotide sequence ID" value="NZ_LHQS01000001.1"/>
</dbReference>
<name>A0A498H350_9EURY</name>
<protein>
    <recommendedName>
        <fullName evidence="3">Zn-finger protein</fullName>
    </recommendedName>
</protein>
<dbReference type="InterPro" id="IPR012041">
    <property type="entry name" value="Znf_CPxCG-like"/>
</dbReference>
<dbReference type="AlphaFoldDB" id="A0A498H350"/>
<sequence>MISIHCPTCDEECTHRILKESTDLLVQCTECGHVHHAQRPPAQKLLSIRTIVSRETESTVCIVEMTSDDYCNVGDMIVAECGDEALGVEITSIESGDRRVERAVASDVTTLWTRAIETVVLKVSIHSGRTTKPVYKPVEGEEMFVVGEVYTMGGSRFRISHIKLREGQVMRKEGWKAAARRIKRIYGYRV</sequence>
<evidence type="ECO:0000313" key="2">
    <source>
        <dbReference type="Proteomes" id="UP000290932"/>
    </source>
</evidence>
<evidence type="ECO:0008006" key="3">
    <source>
        <dbReference type="Google" id="ProtNLM"/>
    </source>
</evidence>
<comment type="caution">
    <text evidence="1">The sequence shown here is derived from an EMBL/GenBank/DDBJ whole genome shotgun (WGS) entry which is preliminary data.</text>
</comment>
<dbReference type="PANTHER" id="PTHR42195">
    <property type="entry name" value="UCP015877 FAMILY PROTEIN"/>
    <property type="match status" value="1"/>
</dbReference>
<organism evidence="1 2">
    <name type="scientific">Methanoculleus taiwanensis</name>
    <dbReference type="NCBI Taxonomy" id="1550565"/>
    <lineage>
        <taxon>Archaea</taxon>
        <taxon>Methanobacteriati</taxon>
        <taxon>Methanobacteriota</taxon>
        <taxon>Stenosarchaea group</taxon>
        <taxon>Methanomicrobia</taxon>
        <taxon>Methanomicrobiales</taxon>
        <taxon>Methanomicrobiaceae</taxon>
        <taxon>Methanoculleus</taxon>
    </lineage>
</organism>
<evidence type="ECO:0000313" key="1">
    <source>
        <dbReference type="EMBL" id="RXE57243.1"/>
    </source>
</evidence>
<reference evidence="1 2" key="1">
    <citation type="journal article" date="2015" name="Int. J. Syst. Evol. Microbiol.">
        <title>Methanoculleus taiwanensis sp. nov., a methanogen isolated from deep marine sediment at the deformation front area near Taiwan.</title>
        <authorList>
            <person name="Weng C.Y."/>
            <person name="Chen S.C."/>
            <person name="Lai M.C."/>
            <person name="Wu S.Y."/>
            <person name="Lin S."/>
            <person name="Yang T.F."/>
            <person name="Chen P.C."/>
        </authorList>
    </citation>
    <scope>NUCLEOTIDE SEQUENCE [LARGE SCALE GENOMIC DNA]</scope>
    <source>
        <strain evidence="1 2">CYW4</strain>
    </source>
</reference>
<gene>
    <name evidence="1" type="ORF">ABH15_03835</name>
</gene>
<dbReference type="OrthoDB" id="23364at2157"/>
<dbReference type="PIRSF" id="PIRSF015877">
    <property type="entry name" value="UCP015877"/>
    <property type="match status" value="1"/>
</dbReference>
<accession>A0A498H350</accession>